<proteinExistence type="predicted"/>
<dbReference type="Proteomes" id="UP000566819">
    <property type="component" value="Unassembled WGS sequence"/>
</dbReference>
<evidence type="ECO:0000313" key="3">
    <source>
        <dbReference type="Proteomes" id="UP000566819"/>
    </source>
</evidence>
<keyword evidence="3" id="KW-1185">Reference proteome</keyword>
<accession>A0A8H4RQ87</accession>
<evidence type="ECO:0000313" key="2">
    <source>
        <dbReference type="EMBL" id="KAF4632964.1"/>
    </source>
</evidence>
<feature type="signal peptide" evidence="1">
    <location>
        <begin position="1"/>
        <end position="19"/>
    </location>
</feature>
<sequence length="207" mass="21795">MKLSLFVPALNYCILPGLADPTQPACNLVTFYYNSTAELASATSAFMDSGSAFRATATSTTTAAATSVSAEASSIPTAVNCVYSSGFEDPAVSTWWESFGEGSVVVSVTRGPGTNLPHSGSNMMEFANISPNPGVLDSSTSDTTSCKGFFLTIVGSSIVILPEDLTTSWQQFSSGYVSFGTNDVLFFQVEGPCTNPVTFYVDDFNVH</sequence>
<evidence type="ECO:0000256" key="1">
    <source>
        <dbReference type="SAM" id="SignalP"/>
    </source>
</evidence>
<name>A0A8H4RQ87_9HELO</name>
<dbReference type="AlphaFoldDB" id="A0A8H4RQ87"/>
<comment type="caution">
    <text evidence="2">The sequence shown here is derived from an EMBL/GenBank/DDBJ whole genome shotgun (WGS) entry which is preliminary data.</text>
</comment>
<feature type="chain" id="PRO_5034626173" evidence="1">
    <location>
        <begin position="20"/>
        <end position="207"/>
    </location>
</feature>
<organism evidence="2 3">
    <name type="scientific">Cudoniella acicularis</name>
    <dbReference type="NCBI Taxonomy" id="354080"/>
    <lineage>
        <taxon>Eukaryota</taxon>
        <taxon>Fungi</taxon>
        <taxon>Dikarya</taxon>
        <taxon>Ascomycota</taxon>
        <taxon>Pezizomycotina</taxon>
        <taxon>Leotiomycetes</taxon>
        <taxon>Helotiales</taxon>
        <taxon>Tricladiaceae</taxon>
        <taxon>Cudoniella</taxon>
    </lineage>
</organism>
<gene>
    <name evidence="2" type="ORF">G7Y89_g5164</name>
</gene>
<protein>
    <submittedName>
        <fullName evidence="2">Uncharacterized protein</fullName>
    </submittedName>
</protein>
<dbReference type="EMBL" id="JAAMPI010000302">
    <property type="protein sequence ID" value="KAF4632964.1"/>
    <property type="molecule type" value="Genomic_DNA"/>
</dbReference>
<keyword evidence="1" id="KW-0732">Signal</keyword>
<reference evidence="2 3" key="1">
    <citation type="submission" date="2020-03" db="EMBL/GenBank/DDBJ databases">
        <title>Draft Genome Sequence of Cudoniella acicularis.</title>
        <authorList>
            <person name="Buettner E."/>
            <person name="Kellner H."/>
        </authorList>
    </citation>
    <scope>NUCLEOTIDE SEQUENCE [LARGE SCALE GENOMIC DNA]</scope>
    <source>
        <strain evidence="2 3">DSM 108380</strain>
    </source>
</reference>